<protein>
    <submittedName>
        <fullName evidence="1">Uncharacterized protein</fullName>
    </submittedName>
</protein>
<evidence type="ECO:0000313" key="1">
    <source>
        <dbReference type="EMBL" id="OUA18520.1"/>
    </source>
</evidence>
<comment type="caution">
    <text evidence="1">The sequence shown here is derived from an EMBL/GenBank/DDBJ whole genome shotgun (WGS) entry which is preliminary data.</text>
</comment>
<evidence type="ECO:0000313" key="2">
    <source>
        <dbReference type="Proteomes" id="UP000195077"/>
    </source>
</evidence>
<organism evidence="1 2">
    <name type="scientific">Bacillus thuringiensis</name>
    <dbReference type="NCBI Taxonomy" id="1428"/>
    <lineage>
        <taxon>Bacteria</taxon>
        <taxon>Bacillati</taxon>
        <taxon>Bacillota</taxon>
        <taxon>Bacilli</taxon>
        <taxon>Bacillales</taxon>
        <taxon>Bacillaceae</taxon>
        <taxon>Bacillus</taxon>
        <taxon>Bacillus cereus group</taxon>
    </lineage>
</organism>
<dbReference type="RefSeq" id="WP_021727814.1">
    <property type="nucleotide sequence ID" value="NZ_CP059975.1"/>
</dbReference>
<proteinExistence type="predicted"/>
<dbReference type="AlphaFoldDB" id="A0A9X6KLE2"/>
<dbReference type="EMBL" id="NFEN01000155">
    <property type="protein sequence ID" value="OUA18520.1"/>
    <property type="molecule type" value="Genomic_DNA"/>
</dbReference>
<dbReference type="Proteomes" id="UP000195077">
    <property type="component" value="Unassembled WGS sequence"/>
</dbReference>
<accession>A0A9X6KLE2</accession>
<reference evidence="1 2" key="1">
    <citation type="submission" date="2016-10" db="EMBL/GenBank/DDBJ databases">
        <title>Comparative genomics of Bacillus thuringiensis reveals a path to pathogens against multiple invertebrate hosts.</title>
        <authorList>
            <person name="Zheng J."/>
            <person name="Gao Q."/>
            <person name="Liu H."/>
            <person name="Peng D."/>
            <person name="Ruan L."/>
            <person name="Sun M."/>
        </authorList>
    </citation>
    <scope>NUCLEOTIDE SEQUENCE [LARGE SCALE GENOMIC DNA]</scope>
    <source>
        <strain evidence="1">I13</strain>
    </source>
</reference>
<name>A0A9X6KLE2_BACTU</name>
<sequence length="73" mass="9171">MTRHYLIGTLVNWRESVESFHYNESLQCLKKEFQLSDEEAKEMYEDTIKAFWLSFYKWYEYRHPKLRELLGEW</sequence>
<gene>
    <name evidence="1" type="ORF">BK775_26700</name>
</gene>